<sequence length="353" mass="39125">MKKFALWGGMGFAILILVLSITNASWLAPNPIGAPKQIAHRGLHQLYDKTGVGRDTCTADRIYQPYHRYLENTVASVVRAQKMGAWLVEVDVAPTKDGEVVVFHDWTLDCRTDGTGPVRDATLEELKALDIGHGYTADGGQTYPFRGKFIGAMPTLEEVARALPPRGRLMINFKSKDSAEADLVSTSLLAMGRDPAQSGDAFYGHSGPIDRIRNLHPDAWAWNPDEARACSEDYVAYGWTGYLPEICRGNTMLIPLNYQWAFWGWPNRLIARMEAYRGEVIVIGPIGDNLPRGITLPEQLSEIPSSFNGYVWTEDAFTTLPALFPRFDNRSQEEIDAAQAALARRRAAGRAAQ</sequence>
<dbReference type="Gene3D" id="3.20.20.190">
    <property type="entry name" value="Phosphatidylinositol (PI) phosphodiesterase"/>
    <property type="match status" value="1"/>
</dbReference>
<dbReference type="Pfam" id="PF03009">
    <property type="entry name" value="GDPD"/>
    <property type="match status" value="1"/>
</dbReference>
<accession>A0ABR8KUL6</accession>
<dbReference type="PANTHER" id="PTHR43805:SF1">
    <property type="entry name" value="GP-PDE DOMAIN-CONTAINING PROTEIN"/>
    <property type="match status" value="1"/>
</dbReference>
<proteinExistence type="predicted"/>
<keyword evidence="3" id="KW-1185">Reference proteome</keyword>
<evidence type="ECO:0000313" key="2">
    <source>
        <dbReference type="EMBL" id="MBD2843285.1"/>
    </source>
</evidence>
<reference evidence="2 3" key="1">
    <citation type="submission" date="2020-09" db="EMBL/GenBank/DDBJ databases">
        <authorList>
            <person name="Yoon J.-W."/>
        </authorList>
    </citation>
    <scope>NUCLEOTIDE SEQUENCE [LARGE SCALE GENOMIC DNA]</scope>
    <source>
        <strain evidence="2 3">KMU-140</strain>
    </source>
</reference>
<organism evidence="2 3">
    <name type="scientific">Erythrobacter rubeus</name>
    <dbReference type="NCBI Taxonomy" id="2760803"/>
    <lineage>
        <taxon>Bacteria</taxon>
        <taxon>Pseudomonadati</taxon>
        <taxon>Pseudomonadota</taxon>
        <taxon>Alphaproteobacteria</taxon>
        <taxon>Sphingomonadales</taxon>
        <taxon>Erythrobacteraceae</taxon>
        <taxon>Erythrobacter/Porphyrobacter group</taxon>
        <taxon>Erythrobacter</taxon>
    </lineage>
</organism>
<dbReference type="SUPFAM" id="SSF51695">
    <property type="entry name" value="PLC-like phosphodiesterases"/>
    <property type="match status" value="1"/>
</dbReference>
<comment type="caution">
    <text evidence="2">The sequence shown here is derived from an EMBL/GenBank/DDBJ whole genome shotgun (WGS) entry which is preliminary data.</text>
</comment>
<dbReference type="EMBL" id="JACXLC010000001">
    <property type="protein sequence ID" value="MBD2843285.1"/>
    <property type="molecule type" value="Genomic_DNA"/>
</dbReference>
<dbReference type="RefSeq" id="WP_190788660.1">
    <property type="nucleotide sequence ID" value="NZ_JACXLC010000001.1"/>
</dbReference>
<evidence type="ECO:0000313" key="3">
    <source>
        <dbReference type="Proteomes" id="UP000635384"/>
    </source>
</evidence>
<dbReference type="InterPro" id="IPR017946">
    <property type="entry name" value="PLC-like_Pdiesterase_TIM-brl"/>
</dbReference>
<dbReference type="PROSITE" id="PS51704">
    <property type="entry name" value="GP_PDE"/>
    <property type="match status" value="1"/>
</dbReference>
<feature type="domain" description="GP-PDE" evidence="1">
    <location>
        <begin position="35"/>
        <end position="190"/>
    </location>
</feature>
<protein>
    <submittedName>
        <fullName evidence="2">Glycerophosphodiester phosphodiesterase</fullName>
    </submittedName>
</protein>
<evidence type="ECO:0000259" key="1">
    <source>
        <dbReference type="PROSITE" id="PS51704"/>
    </source>
</evidence>
<dbReference type="PANTHER" id="PTHR43805">
    <property type="entry name" value="GLYCEROPHOSPHORYL DIESTER PHOSPHODIESTERASE"/>
    <property type="match status" value="1"/>
</dbReference>
<dbReference type="Proteomes" id="UP000635384">
    <property type="component" value="Unassembled WGS sequence"/>
</dbReference>
<name>A0ABR8KUL6_9SPHN</name>
<gene>
    <name evidence="2" type="ORF">IB285_13570</name>
</gene>
<dbReference type="InterPro" id="IPR030395">
    <property type="entry name" value="GP_PDE_dom"/>
</dbReference>